<name>A0A1I2LN83_9BACT</name>
<gene>
    <name evidence="2" type="ORF">SAMN05216283_11618</name>
</gene>
<protein>
    <recommendedName>
        <fullName evidence="4">DUF4197 domain-containing protein</fullName>
    </recommendedName>
</protein>
<feature type="chain" id="PRO_5011790295" description="DUF4197 domain-containing protein" evidence="1">
    <location>
        <begin position="21"/>
        <end position="250"/>
    </location>
</feature>
<dbReference type="AlphaFoldDB" id="A0A1I2LN83"/>
<dbReference type="RefSeq" id="WP_093921529.1">
    <property type="nucleotide sequence ID" value="NZ_FONW01000016.1"/>
</dbReference>
<dbReference type="EMBL" id="FONW01000016">
    <property type="protein sequence ID" value="SFF78877.1"/>
    <property type="molecule type" value="Genomic_DNA"/>
</dbReference>
<keyword evidence="3" id="KW-1185">Reference proteome</keyword>
<keyword evidence="1" id="KW-0732">Signal</keyword>
<accession>A0A1I2LN83</accession>
<sequence length="250" mass="27237">MRNLKLSLLAGLLFFMTSCAEMQQLATTIYQDQKPLSQTEIISGLKQALVVGTDSSVSRLSALDGYLKDEAVKISLPPEADMITNNLSKLPGGDQLVDKVITSINHAASDAAKEAAPILANSIKQMSIQDAAGILTGGDYAATNYLKKTNYNTLTQLYQPKIEASLNKKLVGNLSAQQSWDELTKQWNQVAGSFVGQLASLEKVETNLSTYLTQRALDGLFLKIGETEKNIRQDPAARVTDLLKRVFAKQ</sequence>
<evidence type="ECO:0000313" key="3">
    <source>
        <dbReference type="Proteomes" id="UP000198964"/>
    </source>
</evidence>
<dbReference type="Pfam" id="PF13852">
    <property type="entry name" value="DUF4197"/>
    <property type="match status" value="1"/>
</dbReference>
<dbReference type="STRING" id="655355.SAMN05216283_11618"/>
<evidence type="ECO:0000256" key="1">
    <source>
        <dbReference type="SAM" id="SignalP"/>
    </source>
</evidence>
<proteinExistence type="predicted"/>
<dbReference type="Proteomes" id="UP000198964">
    <property type="component" value="Unassembled WGS sequence"/>
</dbReference>
<evidence type="ECO:0008006" key="4">
    <source>
        <dbReference type="Google" id="ProtNLM"/>
    </source>
</evidence>
<organism evidence="2 3">
    <name type="scientific">Sunxiuqinia elliptica</name>
    <dbReference type="NCBI Taxonomy" id="655355"/>
    <lineage>
        <taxon>Bacteria</taxon>
        <taxon>Pseudomonadati</taxon>
        <taxon>Bacteroidota</taxon>
        <taxon>Bacteroidia</taxon>
        <taxon>Marinilabiliales</taxon>
        <taxon>Prolixibacteraceae</taxon>
        <taxon>Sunxiuqinia</taxon>
    </lineage>
</organism>
<reference evidence="2 3" key="1">
    <citation type="submission" date="2016-10" db="EMBL/GenBank/DDBJ databases">
        <authorList>
            <person name="de Groot N.N."/>
        </authorList>
    </citation>
    <scope>NUCLEOTIDE SEQUENCE [LARGE SCALE GENOMIC DNA]</scope>
    <source>
        <strain evidence="2 3">CGMCC 1.9156</strain>
    </source>
</reference>
<evidence type="ECO:0000313" key="2">
    <source>
        <dbReference type="EMBL" id="SFF78877.1"/>
    </source>
</evidence>
<feature type="signal peptide" evidence="1">
    <location>
        <begin position="1"/>
        <end position="20"/>
    </location>
</feature>
<dbReference type="PROSITE" id="PS51257">
    <property type="entry name" value="PROKAR_LIPOPROTEIN"/>
    <property type="match status" value="1"/>
</dbReference>
<dbReference type="InterPro" id="IPR025245">
    <property type="entry name" value="DUF4197"/>
</dbReference>